<name>A0A8H3VW33_9PEZI</name>
<dbReference type="PANTHER" id="PTHR43731:SF14">
    <property type="entry name" value="PRESENILIN-ASSOCIATED RHOMBOID-LIKE PROTEIN, MITOCHONDRIAL"/>
    <property type="match status" value="1"/>
</dbReference>
<keyword evidence="10" id="KW-1185">Reference proteome</keyword>
<keyword evidence="6 7" id="KW-0472">Membrane</keyword>
<dbReference type="EMBL" id="WOWK01000157">
    <property type="protein sequence ID" value="KAF0316483.1"/>
    <property type="molecule type" value="Genomic_DNA"/>
</dbReference>
<keyword evidence="3 7" id="KW-0812">Transmembrane</keyword>
<reference evidence="9 10" key="1">
    <citation type="submission" date="2019-12" db="EMBL/GenBank/DDBJ databases">
        <title>A genome sequence resource for the geographically widespread anthracnose pathogen Colletotrichum asianum.</title>
        <authorList>
            <person name="Meng Y."/>
        </authorList>
    </citation>
    <scope>NUCLEOTIDE SEQUENCE [LARGE SCALE GENOMIC DNA]</scope>
    <source>
        <strain evidence="9 10">ICMP 18580</strain>
    </source>
</reference>
<accession>A0A8H3VW33</accession>
<proteinExistence type="inferred from homology"/>
<evidence type="ECO:0000256" key="3">
    <source>
        <dbReference type="ARBA" id="ARBA00022692"/>
    </source>
</evidence>
<dbReference type="Gene3D" id="1.20.1540.10">
    <property type="entry name" value="Rhomboid-like"/>
    <property type="match status" value="1"/>
</dbReference>
<comment type="similarity">
    <text evidence="2">Belongs to the peptidase S54 family.</text>
</comment>
<evidence type="ECO:0000256" key="5">
    <source>
        <dbReference type="ARBA" id="ARBA00022989"/>
    </source>
</evidence>
<feature type="domain" description="Peptidase S54 rhomboid" evidence="8">
    <location>
        <begin position="74"/>
        <end position="222"/>
    </location>
</feature>
<organism evidence="9 10">
    <name type="scientific">Colletotrichum asianum</name>
    <dbReference type="NCBI Taxonomy" id="702518"/>
    <lineage>
        <taxon>Eukaryota</taxon>
        <taxon>Fungi</taxon>
        <taxon>Dikarya</taxon>
        <taxon>Ascomycota</taxon>
        <taxon>Pezizomycotina</taxon>
        <taxon>Sordariomycetes</taxon>
        <taxon>Hypocreomycetidae</taxon>
        <taxon>Glomerellales</taxon>
        <taxon>Glomerellaceae</taxon>
        <taxon>Colletotrichum</taxon>
        <taxon>Colletotrichum gloeosporioides species complex</taxon>
    </lineage>
</organism>
<sequence>MAAFSKSHFMAQARVLGPAWTVISYGVPLTNIAIHIAWLLALHPALASIPLPFSRQRLRDFLNKNFMLRPSNLQPITLITSAFSHVQPLHLFVNMSTYSTYVKHLYARGTSPLRFALLALGSGIAASAAFVWNSQRQRQRKTAEESTAVGASGVLTGLGIALAAMYPAMRVRLSGTNIVLSLREVSLAMFAVDIFCLGTQTETGVGHAGHIGGALFGLLYALGRKWLGYRNL</sequence>
<dbReference type="OrthoDB" id="418595at2759"/>
<dbReference type="GO" id="GO:0016020">
    <property type="term" value="C:membrane"/>
    <property type="evidence" value="ECO:0007669"/>
    <property type="project" value="UniProtKB-SubCell"/>
</dbReference>
<comment type="caution">
    <text evidence="9">The sequence shown here is derived from an EMBL/GenBank/DDBJ whole genome shotgun (WGS) entry which is preliminary data.</text>
</comment>
<evidence type="ECO:0000256" key="1">
    <source>
        <dbReference type="ARBA" id="ARBA00004141"/>
    </source>
</evidence>
<dbReference type="SUPFAM" id="SSF144091">
    <property type="entry name" value="Rhomboid-like"/>
    <property type="match status" value="1"/>
</dbReference>
<feature type="transmembrane region" description="Helical" evidence="7">
    <location>
        <begin position="204"/>
        <end position="223"/>
    </location>
</feature>
<gene>
    <name evidence="9" type="ORF">GQ607_016257</name>
</gene>
<feature type="transmembrane region" description="Helical" evidence="7">
    <location>
        <begin position="113"/>
        <end position="134"/>
    </location>
</feature>
<keyword evidence="4" id="KW-0378">Hydrolase</keyword>
<dbReference type="InterPro" id="IPR022764">
    <property type="entry name" value="Peptidase_S54_rhomboid_dom"/>
</dbReference>
<dbReference type="PANTHER" id="PTHR43731">
    <property type="entry name" value="RHOMBOID PROTEASE"/>
    <property type="match status" value="1"/>
</dbReference>
<dbReference type="Proteomes" id="UP000434172">
    <property type="component" value="Unassembled WGS sequence"/>
</dbReference>
<evidence type="ECO:0000256" key="7">
    <source>
        <dbReference type="SAM" id="Phobius"/>
    </source>
</evidence>
<evidence type="ECO:0000259" key="8">
    <source>
        <dbReference type="Pfam" id="PF01694"/>
    </source>
</evidence>
<evidence type="ECO:0000256" key="4">
    <source>
        <dbReference type="ARBA" id="ARBA00022801"/>
    </source>
</evidence>
<dbReference type="GO" id="GO:0004252">
    <property type="term" value="F:serine-type endopeptidase activity"/>
    <property type="evidence" value="ECO:0007669"/>
    <property type="project" value="InterPro"/>
</dbReference>
<dbReference type="InterPro" id="IPR050925">
    <property type="entry name" value="Rhomboid_protease_S54"/>
</dbReference>
<protein>
    <submittedName>
        <fullName evidence="9">Rhomboid family protein</fullName>
    </submittedName>
</protein>
<dbReference type="AlphaFoldDB" id="A0A8H3VW33"/>
<evidence type="ECO:0000313" key="10">
    <source>
        <dbReference type="Proteomes" id="UP000434172"/>
    </source>
</evidence>
<keyword evidence="5 7" id="KW-1133">Transmembrane helix</keyword>
<evidence type="ECO:0000256" key="6">
    <source>
        <dbReference type="ARBA" id="ARBA00023136"/>
    </source>
</evidence>
<evidence type="ECO:0000256" key="2">
    <source>
        <dbReference type="ARBA" id="ARBA00009045"/>
    </source>
</evidence>
<evidence type="ECO:0000313" key="9">
    <source>
        <dbReference type="EMBL" id="KAF0316483.1"/>
    </source>
</evidence>
<feature type="transmembrane region" description="Helical" evidence="7">
    <location>
        <begin position="146"/>
        <end position="166"/>
    </location>
</feature>
<dbReference type="InterPro" id="IPR035952">
    <property type="entry name" value="Rhomboid-like_sf"/>
</dbReference>
<dbReference type="Pfam" id="PF01694">
    <property type="entry name" value="Rhomboid"/>
    <property type="match status" value="1"/>
</dbReference>
<comment type="subcellular location">
    <subcellularLocation>
        <location evidence="1">Membrane</location>
        <topology evidence="1">Multi-pass membrane protein</topology>
    </subcellularLocation>
</comment>